<gene>
    <name evidence="1" type="ORF">QEH59_10000</name>
</gene>
<keyword evidence="2" id="KW-1185">Reference proteome</keyword>
<name>A0ABU1AJ05_9BACT</name>
<evidence type="ECO:0000313" key="2">
    <source>
        <dbReference type="Proteomes" id="UP001243717"/>
    </source>
</evidence>
<sequence>MKAYYDLRLDVLDDGKITPQTGTAQRPGIAPVIAMFKMGFGGGLSEDNYLLVNLYPQLILYNPYSVTLEGRDYTLVLFGNQMTRSEDLESGSSPAREYRSMPIAVGHEASHNQVQDNPRYEIGKAFVISDGTTTTSDVSIPTDADPAYVSKPASDPPGAPRFLVECPDIPPGAAVILSLSAQTDFDRYSMANVSLKPGFRAYPFTWKTLIPLHENTADPSNLEYFYWTLFDPVDYPVYSDAALVDDASAADVLLSLAGSSTTRGIQRVLYRRDDPDFESHVFQMTGRIPFRKDEYSYPTFDTYYYYGNPVSDPGIEFGWAAYAFAPTSDSNRIHARPFVHFNPRAKDLDPINVSNSDGDNQHYFYNMYGGVGFPTLDTYSNDEMVYVGGGYTPSEGGVKSFVLYDLPRDSMGLYSLGQLQHMQVSEHFDEPGYAIGNSWASPHIPRDQYYVAGDGVTTQESLSAGDYIGDLDYSCVDLSYLLNKALWDRSFFSTIQNVGLSGNNDFHQPANPRYAFNTEFTDETFSDPEANAASLYVEGAFNVNSVSVNAWLALLSGLHGSNPDSVSGTPLNYPFFRLIEAQSDASDVWAGFEN</sequence>
<dbReference type="EMBL" id="JARXIC010000014">
    <property type="protein sequence ID" value="MDQ8194758.1"/>
    <property type="molecule type" value="Genomic_DNA"/>
</dbReference>
<proteinExistence type="predicted"/>
<comment type="caution">
    <text evidence="1">The sequence shown here is derived from an EMBL/GenBank/DDBJ whole genome shotgun (WGS) entry which is preliminary data.</text>
</comment>
<accession>A0ABU1AJ05</accession>
<organism evidence="1 2">
    <name type="scientific">Thalassobacterium sedimentorum</name>
    <dbReference type="NCBI Taxonomy" id="3041258"/>
    <lineage>
        <taxon>Bacteria</taxon>
        <taxon>Pseudomonadati</taxon>
        <taxon>Verrucomicrobiota</taxon>
        <taxon>Opitutia</taxon>
        <taxon>Puniceicoccales</taxon>
        <taxon>Coraliomargaritaceae</taxon>
        <taxon>Thalassobacterium</taxon>
    </lineage>
</organism>
<protein>
    <submittedName>
        <fullName evidence="1">Uncharacterized protein</fullName>
    </submittedName>
</protein>
<dbReference type="Proteomes" id="UP001243717">
    <property type="component" value="Unassembled WGS sequence"/>
</dbReference>
<dbReference type="RefSeq" id="WP_308985224.1">
    <property type="nucleotide sequence ID" value="NZ_JARXIC010000014.1"/>
</dbReference>
<evidence type="ECO:0000313" key="1">
    <source>
        <dbReference type="EMBL" id="MDQ8194758.1"/>
    </source>
</evidence>
<reference evidence="1 2" key="1">
    <citation type="submission" date="2023-04" db="EMBL/GenBank/DDBJ databases">
        <title>A novel bacteria isolated from coastal sediment.</title>
        <authorList>
            <person name="Liu X.-J."/>
            <person name="Du Z.-J."/>
        </authorList>
    </citation>
    <scope>NUCLEOTIDE SEQUENCE [LARGE SCALE GENOMIC DNA]</scope>
    <source>
        <strain evidence="1 2">SDUM461004</strain>
    </source>
</reference>